<reference evidence="8 9" key="1">
    <citation type="submission" date="2017-11" db="EMBL/GenBank/DDBJ databases">
        <authorList>
            <person name="Seth-Smith MB H."/>
        </authorList>
    </citation>
    <scope>NUCLEOTIDE SEQUENCE [LARGE SCALE GENOMIC DNA]</scope>
    <source>
        <strain evidence="8">E</strain>
    </source>
</reference>
<evidence type="ECO:0000256" key="3">
    <source>
        <dbReference type="ARBA" id="ARBA00012027"/>
    </source>
</evidence>
<dbReference type="SMART" id="SM00155">
    <property type="entry name" value="PLDc"/>
    <property type="match status" value="2"/>
</dbReference>
<dbReference type="Proteomes" id="UP000268684">
    <property type="component" value="Chromosome II"/>
</dbReference>
<keyword evidence="9" id="KW-1185">Reference proteome</keyword>
<dbReference type="GO" id="GO:0006793">
    <property type="term" value="P:phosphorus metabolic process"/>
    <property type="evidence" value="ECO:0007669"/>
    <property type="project" value="UniProtKB-ARBA"/>
</dbReference>
<evidence type="ECO:0000256" key="4">
    <source>
        <dbReference type="ARBA" id="ARBA00022801"/>
    </source>
</evidence>
<dbReference type="AlphaFoldDB" id="A0AAJ5NAX0"/>
<feature type="domain" description="PLD phosphodiesterase" evidence="7">
    <location>
        <begin position="478"/>
        <end position="509"/>
    </location>
</feature>
<proteinExistence type="inferred from homology"/>
<name>A0AAJ5NAX0_9BURK</name>
<comment type="similarity">
    <text evidence="2">Belongs to the phospholipase D family.</text>
</comment>
<keyword evidence="5" id="KW-0442">Lipid degradation</keyword>
<dbReference type="CDD" id="cd09173">
    <property type="entry name" value="PLDc_Nuc_like_unchar1_2"/>
    <property type="match status" value="1"/>
</dbReference>
<evidence type="ECO:0000256" key="6">
    <source>
        <dbReference type="ARBA" id="ARBA00023098"/>
    </source>
</evidence>
<dbReference type="InterPro" id="IPR001736">
    <property type="entry name" value="PLipase_D/transphosphatidylase"/>
</dbReference>
<dbReference type="Pfam" id="PF13091">
    <property type="entry name" value="PLDc_2"/>
    <property type="match status" value="1"/>
</dbReference>
<dbReference type="GO" id="GO:0016042">
    <property type="term" value="P:lipid catabolic process"/>
    <property type="evidence" value="ECO:0007669"/>
    <property type="project" value="UniProtKB-KW"/>
</dbReference>
<protein>
    <recommendedName>
        <fullName evidence="3">phospholipase D</fullName>
        <ecNumber evidence="3">3.1.4.4</ecNumber>
    </recommendedName>
</protein>
<keyword evidence="4" id="KW-0378">Hydrolase</keyword>
<dbReference type="InterPro" id="IPR051406">
    <property type="entry name" value="PLD_domain"/>
</dbReference>
<dbReference type="EMBL" id="LR025743">
    <property type="protein sequence ID" value="VBB15059.1"/>
    <property type="molecule type" value="Genomic_DNA"/>
</dbReference>
<evidence type="ECO:0000256" key="2">
    <source>
        <dbReference type="ARBA" id="ARBA00008664"/>
    </source>
</evidence>
<dbReference type="PANTHER" id="PTHR43856:SF1">
    <property type="entry name" value="MITOCHONDRIAL CARDIOLIPIN HYDROLASE"/>
    <property type="match status" value="1"/>
</dbReference>
<accession>A0AAJ5NAX0</accession>
<comment type="catalytic activity">
    <reaction evidence="1">
        <text>a 1,2-diacyl-sn-glycero-3-phosphocholine + H2O = a 1,2-diacyl-sn-glycero-3-phosphate + choline + H(+)</text>
        <dbReference type="Rhea" id="RHEA:14445"/>
        <dbReference type="ChEBI" id="CHEBI:15354"/>
        <dbReference type="ChEBI" id="CHEBI:15377"/>
        <dbReference type="ChEBI" id="CHEBI:15378"/>
        <dbReference type="ChEBI" id="CHEBI:57643"/>
        <dbReference type="ChEBI" id="CHEBI:58608"/>
        <dbReference type="EC" id="3.1.4.4"/>
    </reaction>
</comment>
<evidence type="ECO:0000259" key="7">
    <source>
        <dbReference type="PROSITE" id="PS50035"/>
    </source>
</evidence>
<keyword evidence="6" id="KW-0443">Lipid metabolism</keyword>
<dbReference type="GO" id="GO:0004630">
    <property type="term" value="F:phospholipase D activity"/>
    <property type="evidence" value="ECO:0007669"/>
    <property type="project" value="UniProtKB-EC"/>
</dbReference>
<dbReference type="GeneID" id="71057677"/>
<dbReference type="RefSeq" id="WP_122170363.1">
    <property type="nucleotide sequence ID" value="NZ_LR025743.1"/>
</dbReference>
<evidence type="ECO:0000313" key="9">
    <source>
        <dbReference type="Proteomes" id="UP000268684"/>
    </source>
</evidence>
<dbReference type="EC" id="3.1.4.4" evidence="3"/>
<dbReference type="PANTHER" id="PTHR43856">
    <property type="entry name" value="CARDIOLIPIN HYDROLASE"/>
    <property type="match status" value="1"/>
</dbReference>
<gene>
    <name evidence="8" type="ORF">BSTAB16_5251</name>
</gene>
<feature type="domain" description="PLD phosphodiesterase" evidence="7">
    <location>
        <begin position="260"/>
        <end position="293"/>
    </location>
</feature>
<dbReference type="SUPFAM" id="SSF56024">
    <property type="entry name" value="Phospholipase D/nuclease"/>
    <property type="match status" value="2"/>
</dbReference>
<evidence type="ECO:0000313" key="8">
    <source>
        <dbReference type="EMBL" id="VBB15059.1"/>
    </source>
</evidence>
<sequence>MTVSVRSYLSPTLVLLAFDWADAQSRDDFLGFAIRRTPGFWSADGKTRAPDSWLPNRLTFDGPAADTQGDAPTDQAPIQKFMWWDARIDPQDRGASFRYDVYPVVGTPDHLQVLDAQAGVCDVVLPAHIEDGIGTWFNRAVVSSQAFAKQVAALGLAPNAAPSAAQALKLRTWLANDMEQVFAEMLDPALRAASAVYHLTDTLWALPAFEAFGRKHGEAALAIVYDAHTTARKGKPPLPSPNQPAVDALHGLATLAPRDKTHIMHDKFIVTDAPSNPAPARVLAGSANFTTEGLTEQANVLHAFDSPALAALYNERAHALAANPPIAETARLSPGWSAPMTIGSAQVRVAFSPEPTGQRTEIDTIVAAIEAAKHSVSFCLFMPTDAALRDACFAAGDRGLMMFGLVNKINVGSATKADAAQQSGQTLDAATLANLELYHRSRDNHDVIDASYFSPATVPQGFEPELRLFPGEPAPAYPPVVIHHKFIVIDAEGTHPIVYTGSANMSRNSEQFNDENLLEIRDARIAAIYLAEFLRLYEHYRARALAIDAKQRGAGTHPRLALAPDSSWAKKYYVAGSPEAKARIALASTAPTD</sequence>
<organism evidence="8 9">
    <name type="scientific">Burkholderia stabilis</name>
    <dbReference type="NCBI Taxonomy" id="95485"/>
    <lineage>
        <taxon>Bacteria</taxon>
        <taxon>Pseudomonadati</taxon>
        <taxon>Pseudomonadota</taxon>
        <taxon>Betaproteobacteria</taxon>
        <taxon>Burkholderiales</taxon>
        <taxon>Burkholderiaceae</taxon>
        <taxon>Burkholderia</taxon>
        <taxon>Burkholderia cepacia complex</taxon>
    </lineage>
</organism>
<evidence type="ECO:0000256" key="1">
    <source>
        <dbReference type="ARBA" id="ARBA00000798"/>
    </source>
</evidence>
<dbReference type="InterPro" id="IPR025202">
    <property type="entry name" value="PLD-like_dom"/>
</dbReference>
<dbReference type="PROSITE" id="PS50035">
    <property type="entry name" value="PLD"/>
    <property type="match status" value="2"/>
</dbReference>
<dbReference type="GO" id="GO:0016891">
    <property type="term" value="F:RNA endonuclease activity producing 5'-phosphomonoesters, hydrolytic mechanism"/>
    <property type="evidence" value="ECO:0007669"/>
    <property type="project" value="TreeGrafter"/>
</dbReference>
<dbReference type="Gene3D" id="3.30.870.10">
    <property type="entry name" value="Endonuclease Chain A"/>
    <property type="match status" value="2"/>
</dbReference>
<evidence type="ECO:0000256" key="5">
    <source>
        <dbReference type="ARBA" id="ARBA00022963"/>
    </source>
</evidence>